<keyword evidence="8" id="KW-1185">Reference proteome</keyword>
<name>A0A2G2YR70_CAPAN</name>
<evidence type="ECO:0000256" key="1">
    <source>
        <dbReference type="ARBA" id="ARBA00022538"/>
    </source>
</evidence>
<evidence type="ECO:0000256" key="4">
    <source>
        <dbReference type="ARBA" id="ARBA00022958"/>
    </source>
</evidence>
<accession>A0A2G2YR70</accession>
<keyword evidence="4" id="KW-0630">Potassium</keyword>
<reference evidence="7 8" key="2">
    <citation type="journal article" date="2017" name="Genome Biol.">
        <title>New reference genome sequences of hot pepper reveal the massive evolution of plant disease-resistance genes by retroduplication.</title>
        <authorList>
            <person name="Kim S."/>
            <person name="Park J."/>
            <person name="Yeom S.I."/>
            <person name="Kim Y.M."/>
            <person name="Seo E."/>
            <person name="Kim K.T."/>
            <person name="Kim M.S."/>
            <person name="Lee J.M."/>
            <person name="Cheong K."/>
            <person name="Shin H.S."/>
            <person name="Kim S.B."/>
            <person name="Han K."/>
            <person name="Lee J."/>
            <person name="Park M."/>
            <person name="Lee H.A."/>
            <person name="Lee H.Y."/>
            <person name="Lee Y."/>
            <person name="Oh S."/>
            <person name="Lee J.H."/>
            <person name="Choi E."/>
            <person name="Choi E."/>
            <person name="Lee S.E."/>
            <person name="Jeon J."/>
            <person name="Kim H."/>
            <person name="Choi G."/>
            <person name="Song H."/>
            <person name="Lee J."/>
            <person name="Lee S.C."/>
            <person name="Kwon J.K."/>
            <person name="Lee H.Y."/>
            <person name="Koo N."/>
            <person name="Hong Y."/>
            <person name="Kim R.W."/>
            <person name="Kang W.H."/>
            <person name="Huh J.H."/>
            <person name="Kang B.C."/>
            <person name="Yang T.J."/>
            <person name="Lee Y.H."/>
            <person name="Bennetzen J.L."/>
            <person name="Choi D."/>
        </authorList>
    </citation>
    <scope>NUCLEOTIDE SEQUENCE [LARGE SCALE GENOMIC DNA]</scope>
    <source>
        <strain evidence="8">cv. CM334</strain>
    </source>
</reference>
<protein>
    <submittedName>
        <fullName evidence="7">Uncharacterized protein</fullName>
    </submittedName>
</protein>
<evidence type="ECO:0000313" key="7">
    <source>
        <dbReference type="EMBL" id="PHT72247.1"/>
    </source>
</evidence>
<sequence length="171" mass="18789">MLQVYFLNESASPAISPFSCSLLLNVAIYHIDKFDNMTLLEAIKSGHDRVASLLVKGALLNIENAGSFLRTVIVKGDSDLLQRLLSNGVDPNTKDYDQRMPLHVAATQGQYSMAKLLLGAGASVFSKDRWENTPVDEARVSGNKQMISLLEEAKSAQLSEFPDVPHENSMH</sequence>
<dbReference type="Gene3D" id="1.25.40.20">
    <property type="entry name" value="Ankyrin repeat-containing domain"/>
    <property type="match status" value="1"/>
</dbReference>
<gene>
    <name evidence="7" type="ORF">T459_23032</name>
</gene>
<dbReference type="EMBL" id="AYRZ02000009">
    <property type="protein sequence ID" value="PHT72247.1"/>
    <property type="molecule type" value="Genomic_DNA"/>
</dbReference>
<keyword evidence="1" id="KW-0633">Potassium transport</keyword>
<dbReference type="PROSITE" id="PS50088">
    <property type="entry name" value="ANK_REPEAT"/>
    <property type="match status" value="1"/>
</dbReference>
<evidence type="ECO:0000256" key="5">
    <source>
        <dbReference type="ARBA" id="ARBA00023303"/>
    </source>
</evidence>
<keyword evidence="3" id="KW-0406">Ion transport</keyword>
<dbReference type="InterPro" id="IPR036770">
    <property type="entry name" value="Ankyrin_rpt-contain_sf"/>
</dbReference>
<organism evidence="7 8">
    <name type="scientific">Capsicum annuum</name>
    <name type="common">Capsicum pepper</name>
    <dbReference type="NCBI Taxonomy" id="4072"/>
    <lineage>
        <taxon>Eukaryota</taxon>
        <taxon>Viridiplantae</taxon>
        <taxon>Streptophyta</taxon>
        <taxon>Embryophyta</taxon>
        <taxon>Tracheophyta</taxon>
        <taxon>Spermatophyta</taxon>
        <taxon>Magnoliopsida</taxon>
        <taxon>eudicotyledons</taxon>
        <taxon>Gunneridae</taxon>
        <taxon>Pentapetalae</taxon>
        <taxon>asterids</taxon>
        <taxon>lamiids</taxon>
        <taxon>Solanales</taxon>
        <taxon>Solanaceae</taxon>
        <taxon>Solanoideae</taxon>
        <taxon>Capsiceae</taxon>
        <taxon>Capsicum</taxon>
    </lineage>
</organism>
<dbReference type="InterPro" id="IPR002110">
    <property type="entry name" value="Ankyrin_rpt"/>
</dbReference>
<dbReference type="Proteomes" id="UP000222542">
    <property type="component" value="Unassembled WGS sequence"/>
</dbReference>
<dbReference type="PROSITE" id="PS50297">
    <property type="entry name" value="ANK_REP_REGION"/>
    <property type="match status" value="1"/>
</dbReference>
<reference evidence="7 8" key="1">
    <citation type="journal article" date="2014" name="Nat. Genet.">
        <title>Genome sequence of the hot pepper provides insights into the evolution of pungency in Capsicum species.</title>
        <authorList>
            <person name="Kim S."/>
            <person name="Park M."/>
            <person name="Yeom S.I."/>
            <person name="Kim Y.M."/>
            <person name="Lee J.M."/>
            <person name="Lee H.A."/>
            <person name="Seo E."/>
            <person name="Choi J."/>
            <person name="Cheong K."/>
            <person name="Kim K.T."/>
            <person name="Jung K."/>
            <person name="Lee G.W."/>
            <person name="Oh S.K."/>
            <person name="Bae C."/>
            <person name="Kim S.B."/>
            <person name="Lee H.Y."/>
            <person name="Kim S.Y."/>
            <person name="Kim M.S."/>
            <person name="Kang B.C."/>
            <person name="Jo Y.D."/>
            <person name="Yang H.B."/>
            <person name="Jeong H.J."/>
            <person name="Kang W.H."/>
            <person name="Kwon J.K."/>
            <person name="Shin C."/>
            <person name="Lim J.Y."/>
            <person name="Park J.H."/>
            <person name="Huh J.H."/>
            <person name="Kim J.S."/>
            <person name="Kim B.D."/>
            <person name="Cohen O."/>
            <person name="Paran I."/>
            <person name="Suh M.C."/>
            <person name="Lee S.B."/>
            <person name="Kim Y.K."/>
            <person name="Shin Y."/>
            <person name="Noh S.J."/>
            <person name="Park J."/>
            <person name="Seo Y.S."/>
            <person name="Kwon S.Y."/>
            <person name="Kim H.A."/>
            <person name="Park J.M."/>
            <person name="Kim H.J."/>
            <person name="Choi S.B."/>
            <person name="Bosland P.W."/>
            <person name="Reeves G."/>
            <person name="Jo S.H."/>
            <person name="Lee B.W."/>
            <person name="Cho H.T."/>
            <person name="Choi H.S."/>
            <person name="Lee M.S."/>
            <person name="Yu Y."/>
            <person name="Do Choi Y."/>
            <person name="Park B.S."/>
            <person name="van Deynze A."/>
            <person name="Ashrafi H."/>
            <person name="Hill T."/>
            <person name="Kim W.T."/>
            <person name="Pai H.S."/>
            <person name="Ahn H.K."/>
            <person name="Yeam I."/>
            <person name="Giovannoni J.J."/>
            <person name="Rose J.K."/>
            <person name="Sorensen I."/>
            <person name="Lee S.J."/>
            <person name="Kim R.W."/>
            <person name="Choi I.Y."/>
            <person name="Choi B.S."/>
            <person name="Lim J.S."/>
            <person name="Lee Y.H."/>
            <person name="Choi D."/>
        </authorList>
    </citation>
    <scope>NUCLEOTIDE SEQUENCE [LARGE SCALE GENOMIC DNA]</scope>
    <source>
        <strain evidence="8">cv. CM334</strain>
    </source>
</reference>
<keyword evidence="3" id="KW-0851">Voltage-gated channel</keyword>
<keyword evidence="6" id="KW-0040">ANK repeat</keyword>
<keyword evidence="5" id="KW-0407">Ion channel</keyword>
<keyword evidence="2" id="KW-0631">Potassium channel</keyword>
<dbReference type="SUPFAM" id="SSF48403">
    <property type="entry name" value="Ankyrin repeat"/>
    <property type="match status" value="1"/>
</dbReference>
<dbReference type="STRING" id="4072.A0A2G2YR70"/>
<dbReference type="GO" id="GO:0005249">
    <property type="term" value="F:voltage-gated potassium channel activity"/>
    <property type="evidence" value="ECO:0007669"/>
    <property type="project" value="InterPro"/>
</dbReference>
<dbReference type="AlphaFoldDB" id="A0A2G2YR70"/>
<feature type="repeat" description="ANK" evidence="6">
    <location>
        <begin position="97"/>
        <end position="129"/>
    </location>
</feature>
<evidence type="ECO:0000256" key="6">
    <source>
        <dbReference type="PROSITE-ProRule" id="PRU00023"/>
    </source>
</evidence>
<keyword evidence="3" id="KW-0813">Transport</keyword>
<dbReference type="PANTHER" id="PTHR45743">
    <property type="entry name" value="POTASSIUM CHANNEL AKT1"/>
    <property type="match status" value="1"/>
</dbReference>
<dbReference type="Pfam" id="PF13637">
    <property type="entry name" value="Ank_4"/>
    <property type="match status" value="1"/>
</dbReference>
<dbReference type="InterPro" id="IPR045319">
    <property type="entry name" value="KAT/AKT"/>
</dbReference>
<dbReference type="SMART" id="SM00248">
    <property type="entry name" value="ANK"/>
    <property type="match status" value="2"/>
</dbReference>
<evidence type="ECO:0000256" key="2">
    <source>
        <dbReference type="ARBA" id="ARBA00022826"/>
    </source>
</evidence>
<dbReference type="Gramene" id="PHT72247">
    <property type="protein sequence ID" value="PHT72247"/>
    <property type="gene ID" value="T459_23032"/>
</dbReference>
<evidence type="ECO:0000256" key="3">
    <source>
        <dbReference type="ARBA" id="ARBA00022882"/>
    </source>
</evidence>
<proteinExistence type="predicted"/>
<evidence type="ECO:0000313" key="8">
    <source>
        <dbReference type="Proteomes" id="UP000222542"/>
    </source>
</evidence>
<dbReference type="PANTHER" id="PTHR45743:SF44">
    <property type="entry name" value="POTASSIUM CHANNEL"/>
    <property type="match status" value="1"/>
</dbReference>
<comment type="caution">
    <text evidence="7">The sequence shown here is derived from an EMBL/GenBank/DDBJ whole genome shotgun (WGS) entry which is preliminary data.</text>
</comment>
<dbReference type="GO" id="GO:0034702">
    <property type="term" value="C:monoatomic ion channel complex"/>
    <property type="evidence" value="ECO:0007669"/>
    <property type="project" value="UniProtKB-KW"/>
</dbReference>